<feature type="region of interest" description="Disordered" evidence="1">
    <location>
        <begin position="1"/>
        <end position="26"/>
    </location>
</feature>
<dbReference type="InterPro" id="IPR052748">
    <property type="entry name" value="ISR_Activator"/>
</dbReference>
<dbReference type="AlphaFoldDB" id="A0A9D2AI79"/>
<dbReference type="InterPro" id="IPR006597">
    <property type="entry name" value="Sel1-like"/>
</dbReference>
<dbReference type="SMART" id="SM00671">
    <property type="entry name" value="SEL1"/>
    <property type="match status" value="2"/>
</dbReference>
<feature type="region of interest" description="Disordered" evidence="1">
    <location>
        <begin position="162"/>
        <end position="198"/>
    </location>
</feature>
<accession>A0A9D2AI79</accession>
<dbReference type="SUPFAM" id="SSF81901">
    <property type="entry name" value="HCP-like"/>
    <property type="match status" value="1"/>
</dbReference>
<dbReference type="Gene3D" id="1.25.40.10">
    <property type="entry name" value="Tetratricopeptide repeat domain"/>
    <property type="match status" value="1"/>
</dbReference>
<sequence length="198" mass="21787">MTTPPPRQLSANKPQHPSEKKRRNIGRTLFRGFVVVMFLAAIVKIQEEHDAEEARKNAQEESRKAQASQQENGTRPRDSQKDAGAIAKSEPPSANARKVDCLTAEQGDAEAQINLGNCYRDGIGVPQDTAEALKWYRAAARQENPEAQYNLGVCYEKRPRCSAGRPRGSLFISQSRGAGRRRSSPSHMAHGALKHGTA</sequence>
<reference evidence="2" key="1">
    <citation type="journal article" date="2021" name="PeerJ">
        <title>Extensive microbial diversity within the chicken gut microbiome revealed by metagenomics and culture.</title>
        <authorList>
            <person name="Gilroy R."/>
            <person name="Ravi A."/>
            <person name="Getino M."/>
            <person name="Pursley I."/>
            <person name="Horton D.L."/>
            <person name="Alikhan N.F."/>
            <person name="Baker D."/>
            <person name="Gharbi K."/>
            <person name="Hall N."/>
            <person name="Watson M."/>
            <person name="Adriaenssens E.M."/>
            <person name="Foster-Nyarko E."/>
            <person name="Jarju S."/>
            <person name="Secka A."/>
            <person name="Antonio M."/>
            <person name="Oren A."/>
            <person name="Chaudhuri R.R."/>
            <person name="La Ragione R."/>
            <person name="Hildebrand F."/>
            <person name="Pallen M.J."/>
        </authorList>
    </citation>
    <scope>NUCLEOTIDE SEQUENCE</scope>
    <source>
        <strain evidence="2">14975</strain>
    </source>
</reference>
<feature type="region of interest" description="Disordered" evidence="1">
    <location>
        <begin position="49"/>
        <end position="101"/>
    </location>
</feature>
<evidence type="ECO:0000256" key="1">
    <source>
        <dbReference type="SAM" id="MobiDB-lite"/>
    </source>
</evidence>
<dbReference type="PANTHER" id="PTHR45011">
    <property type="entry name" value="DAP3-BINDING CELL DEATH ENHANCER 1"/>
    <property type="match status" value="1"/>
</dbReference>
<dbReference type="InterPro" id="IPR011990">
    <property type="entry name" value="TPR-like_helical_dom_sf"/>
</dbReference>
<protein>
    <submittedName>
        <fullName evidence="2">Sel1 repeat family protein</fullName>
    </submittedName>
</protein>
<dbReference type="EMBL" id="DXFQ01000112">
    <property type="protein sequence ID" value="HIX20181.1"/>
    <property type="molecule type" value="Genomic_DNA"/>
</dbReference>
<comment type="caution">
    <text evidence="2">The sequence shown here is derived from an EMBL/GenBank/DDBJ whole genome shotgun (WGS) entry which is preliminary data.</text>
</comment>
<dbReference type="PANTHER" id="PTHR45011:SF1">
    <property type="entry name" value="DAP3-BINDING CELL DEATH ENHANCER 1"/>
    <property type="match status" value="1"/>
</dbReference>
<organism evidence="2 3">
    <name type="scientific">Candidatus Akkermansia intestinigallinarum</name>
    <dbReference type="NCBI Taxonomy" id="2838431"/>
    <lineage>
        <taxon>Bacteria</taxon>
        <taxon>Pseudomonadati</taxon>
        <taxon>Verrucomicrobiota</taxon>
        <taxon>Verrucomicrobiia</taxon>
        <taxon>Verrucomicrobiales</taxon>
        <taxon>Akkermansiaceae</taxon>
        <taxon>Akkermansia</taxon>
    </lineage>
</organism>
<feature type="compositionally biased region" description="Basic and acidic residues" evidence="1">
    <location>
        <begin position="49"/>
        <end position="64"/>
    </location>
</feature>
<dbReference type="Proteomes" id="UP000823964">
    <property type="component" value="Unassembled WGS sequence"/>
</dbReference>
<reference evidence="2" key="2">
    <citation type="submission" date="2021-04" db="EMBL/GenBank/DDBJ databases">
        <authorList>
            <person name="Gilroy R."/>
        </authorList>
    </citation>
    <scope>NUCLEOTIDE SEQUENCE</scope>
    <source>
        <strain evidence="2">14975</strain>
    </source>
</reference>
<gene>
    <name evidence="2" type="ORF">H9862_06225</name>
</gene>
<evidence type="ECO:0000313" key="2">
    <source>
        <dbReference type="EMBL" id="HIX20181.1"/>
    </source>
</evidence>
<evidence type="ECO:0000313" key="3">
    <source>
        <dbReference type="Proteomes" id="UP000823964"/>
    </source>
</evidence>
<name>A0A9D2AI79_9BACT</name>
<dbReference type="Pfam" id="PF08238">
    <property type="entry name" value="Sel1"/>
    <property type="match status" value="2"/>
</dbReference>
<proteinExistence type="predicted"/>